<proteinExistence type="predicted"/>
<organism evidence="1 2">
    <name type="scientific">Steinernema glaseri</name>
    <dbReference type="NCBI Taxonomy" id="37863"/>
    <lineage>
        <taxon>Eukaryota</taxon>
        <taxon>Metazoa</taxon>
        <taxon>Ecdysozoa</taxon>
        <taxon>Nematoda</taxon>
        <taxon>Chromadorea</taxon>
        <taxon>Rhabditida</taxon>
        <taxon>Tylenchina</taxon>
        <taxon>Panagrolaimomorpha</taxon>
        <taxon>Strongyloidoidea</taxon>
        <taxon>Steinernematidae</taxon>
        <taxon>Steinernema</taxon>
    </lineage>
</organism>
<evidence type="ECO:0000313" key="1">
    <source>
        <dbReference type="Proteomes" id="UP000095287"/>
    </source>
</evidence>
<dbReference type="WBParaSite" id="L893_g11147.t1">
    <property type="protein sequence ID" value="L893_g11147.t1"/>
    <property type="gene ID" value="L893_g11147"/>
</dbReference>
<accession>A0A1I7XZB1</accession>
<keyword evidence="1" id="KW-1185">Reference proteome</keyword>
<name>A0A1I7XZB1_9BILA</name>
<evidence type="ECO:0000313" key="2">
    <source>
        <dbReference type="WBParaSite" id="L893_g11147.t1"/>
    </source>
</evidence>
<reference evidence="2" key="1">
    <citation type="submission" date="2016-11" db="UniProtKB">
        <authorList>
            <consortium name="WormBaseParasite"/>
        </authorList>
    </citation>
    <scope>IDENTIFICATION</scope>
</reference>
<sequence>MVTLINLAHFFRSPFPWEQLSHKGIIMAHQSDIMMLFNPPYNICLDNICDQKESTFFTDSDVFHSSL</sequence>
<protein>
    <submittedName>
        <fullName evidence="2">Ovule protein</fullName>
    </submittedName>
</protein>
<dbReference type="AlphaFoldDB" id="A0A1I7XZB1"/>
<dbReference type="Proteomes" id="UP000095287">
    <property type="component" value="Unplaced"/>
</dbReference>